<dbReference type="NCBIfam" id="NF010925">
    <property type="entry name" value="PRK14345.1"/>
    <property type="match status" value="1"/>
</dbReference>
<dbReference type="EC" id="2.3.1.181" evidence="3"/>
<evidence type="ECO:0000256" key="4">
    <source>
        <dbReference type="ARBA" id="ARBA00022679"/>
    </source>
</evidence>
<dbReference type="NCBIfam" id="TIGR00214">
    <property type="entry name" value="lipB"/>
    <property type="match status" value="1"/>
</dbReference>
<dbReference type="Proteomes" id="UP000326396">
    <property type="component" value="Linkage Group LG19"/>
</dbReference>
<evidence type="ECO:0000313" key="9">
    <source>
        <dbReference type="Proteomes" id="UP000326396"/>
    </source>
</evidence>
<evidence type="ECO:0000256" key="1">
    <source>
        <dbReference type="ARBA" id="ARBA00004821"/>
    </source>
</evidence>
<dbReference type="InterPro" id="IPR000544">
    <property type="entry name" value="Octanoyltransferase"/>
</dbReference>
<accession>A0A5N6NJX6</accession>
<evidence type="ECO:0000259" key="7">
    <source>
        <dbReference type="PROSITE" id="PS51733"/>
    </source>
</evidence>
<dbReference type="CDD" id="cd16444">
    <property type="entry name" value="LipB"/>
    <property type="match status" value="1"/>
</dbReference>
<evidence type="ECO:0000256" key="6">
    <source>
        <dbReference type="SAM" id="MobiDB-lite"/>
    </source>
</evidence>
<dbReference type="UniPathway" id="UPA00538">
    <property type="reaction ID" value="UER00592"/>
</dbReference>
<dbReference type="GO" id="GO:0009249">
    <property type="term" value="P:protein lipoylation"/>
    <property type="evidence" value="ECO:0007669"/>
    <property type="project" value="InterPro"/>
</dbReference>
<dbReference type="PANTHER" id="PTHR10993">
    <property type="entry name" value="OCTANOYLTRANSFERASE"/>
    <property type="match status" value="1"/>
</dbReference>
<dbReference type="EMBL" id="SZYD01000011">
    <property type="protein sequence ID" value="KAD4888723.1"/>
    <property type="molecule type" value="Genomic_DNA"/>
</dbReference>
<dbReference type="InterPro" id="IPR020605">
    <property type="entry name" value="Octanoyltransferase_CS"/>
</dbReference>
<evidence type="ECO:0000256" key="3">
    <source>
        <dbReference type="ARBA" id="ARBA00012334"/>
    </source>
</evidence>
<feature type="domain" description="BPL/LPL catalytic" evidence="7">
    <location>
        <begin position="88"/>
        <end position="275"/>
    </location>
</feature>
<keyword evidence="9" id="KW-1185">Reference proteome</keyword>
<feature type="region of interest" description="Disordered" evidence="6">
    <location>
        <begin position="19"/>
        <end position="46"/>
    </location>
</feature>
<comment type="caution">
    <text evidence="8">The sequence shown here is derived from an EMBL/GenBank/DDBJ whole genome shotgun (WGS) entry which is preliminary data.</text>
</comment>
<keyword evidence="5" id="KW-0012">Acyltransferase</keyword>
<proteinExistence type="inferred from homology"/>
<feature type="compositionally biased region" description="Low complexity" evidence="6">
    <location>
        <begin position="33"/>
        <end position="44"/>
    </location>
</feature>
<dbReference type="OrthoDB" id="19908at2759"/>
<feature type="compositionally biased region" description="Polar residues" evidence="6">
    <location>
        <begin position="19"/>
        <end position="32"/>
    </location>
</feature>
<dbReference type="PROSITE" id="PS01313">
    <property type="entry name" value="LIPB"/>
    <property type="match status" value="1"/>
</dbReference>
<dbReference type="AlphaFoldDB" id="A0A5N6NJX6"/>
<dbReference type="HAMAP" id="MF_00013">
    <property type="entry name" value="LipB"/>
    <property type="match status" value="1"/>
</dbReference>
<dbReference type="InterPro" id="IPR045864">
    <property type="entry name" value="aa-tRNA-synth_II/BPL/LPL"/>
</dbReference>
<comment type="pathway">
    <text evidence="1">Protein modification; protein lipoylation via endogenous pathway; protein N(6)-(lipoyl)lysine from octanoyl-[acyl-carrier-protein]: step 1/2.</text>
</comment>
<dbReference type="SUPFAM" id="SSF55681">
    <property type="entry name" value="Class II aaRS and biotin synthetases"/>
    <property type="match status" value="1"/>
</dbReference>
<evidence type="ECO:0000256" key="5">
    <source>
        <dbReference type="ARBA" id="ARBA00023315"/>
    </source>
</evidence>
<dbReference type="InterPro" id="IPR004143">
    <property type="entry name" value="BPL_LPL_catalytic"/>
</dbReference>
<evidence type="ECO:0000256" key="2">
    <source>
        <dbReference type="ARBA" id="ARBA00007907"/>
    </source>
</evidence>
<dbReference type="GO" id="GO:0033819">
    <property type="term" value="F:lipoyl(octanoyl) transferase activity"/>
    <property type="evidence" value="ECO:0007669"/>
    <property type="project" value="UniProtKB-EC"/>
</dbReference>
<name>A0A5N6NJX6_9ASTR</name>
<evidence type="ECO:0000313" key="8">
    <source>
        <dbReference type="EMBL" id="KAD4888723.1"/>
    </source>
</evidence>
<dbReference type="Pfam" id="PF21948">
    <property type="entry name" value="LplA-B_cat"/>
    <property type="match status" value="1"/>
</dbReference>
<reference evidence="8 9" key="1">
    <citation type="submission" date="2019-05" db="EMBL/GenBank/DDBJ databases">
        <title>Mikania micrantha, genome provides insights into the molecular mechanism of rapid growth.</title>
        <authorList>
            <person name="Liu B."/>
        </authorList>
    </citation>
    <scope>NUCLEOTIDE SEQUENCE [LARGE SCALE GENOMIC DNA]</scope>
    <source>
        <strain evidence="8">NLD-2019</strain>
        <tissue evidence="8">Leaf</tissue>
    </source>
</reference>
<gene>
    <name evidence="8" type="ORF">E3N88_20796</name>
</gene>
<organism evidence="8 9">
    <name type="scientific">Mikania micrantha</name>
    <name type="common">bitter vine</name>
    <dbReference type="NCBI Taxonomy" id="192012"/>
    <lineage>
        <taxon>Eukaryota</taxon>
        <taxon>Viridiplantae</taxon>
        <taxon>Streptophyta</taxon>
        <taxon>Embryophyta</taxon>
        <taxon>Tracheophyta</taxon>
        <taxon>Spermatophyta</taxon>
        <taxon>Magnoliopsida</taxon>
        <taxon>eudicotyledons</taxon>
        <taxon>Gunneridae</taxon>
        <taxon>Pentapetalae</taxon>
        <taxon>asterids</taxon>
        <taxon>campanulids</taxon>
        <taxon>Asterales</taxon>
        <taxon>Asteraceae</taxon>
        <taxon>Asteroideae</taxon>
        <taxon>Heliantheae alliance</taxon>
        <taxon>Eupatorieae</taxon>
        <taxon>Mikania</taxon>
    </lineage>
</organism>
<comment type="similarity">
    <text evidence="2">Belongs to the LipB family.</text>
</comment>
<keyword evidence="4" id="KW-0808">Transferase</keyword>
<protein>
    <recommendedName>
        <fullName evidence="3">lipoyl(octanoyl) transferase</fullName>
        <ecNumber evidence="3">2.3.1.181</ecNumber>
    </recommendedName>
</protein>
<sequence>MMVQVNLCLTSLIPPCATRSTNSGQRRTSVRASTSFISSTDSNSLPRQSSIRRCECYDMYKQVVPFADAWSWQKLIVEDRKTLIDDNQDGSDTLIVLQHQPVYTLGTGSTENNLNFDLKDPPFPLYQTERGGEVTYHGPGQLVMYPIMNLHFHKMDLHWYLRALEEVVIRVLSSVFSLKATRIDGLTGVWVGDKKLAAVGIRVSRWLTYHGLALNVSTDLSPFSRIVPCGIKDRGVGSIKGLLSDSCSISDDDKLIDIAHESLLKHFCEVFQVELCHQPVSSLLRLPKREH</sequence>
<dbReference type="PROSITE" id="PS51733">
    <property type="entry name" value="BPL_LPL_CATALYTIC"/>
    <property type="match status" value="1"/>
</dbReference>
<dbReference type="PANTHER" id="PTHR10993:SF7">
    <property type="entry name" value="LIPOYLTRANSFERASE 2, MITOCHONDRIAL-RELATED"/>
    <property type="match status" value="1"/>
</dbReference>
<dbReference type="Gene3D" id="3.30.930.10">
    <property type="entry name" value="Bira Bifunctional Protein, Domain 2"/>
    <property type="match status" value="1"/>
</dbReference>